<evidence type="ECO:0000256" key="11">
    <source>
        <dbReference type="PROSITE-ProRule" id="PRU00339"/>
    </source>
</evidence>
<keyword evidence="8 9" id="KW-0472">Membrane</keyword>
<dbReference type="Gene3D" id="1.25.40.10">
    <property type="entry name" value="Tetratricopeptide repeat domain"/>
    <property type="match status" value="1"/>
</dbReference>
<dbReference type="PANTHER" id="PTHR23323">
    <property type="entry name" value="VACUOLAR PROTEIN SORTING-ASSOCIATED PROTEIN"/>
    <property type="match status" value="1"/>
</dbReference>
<dbReference type="PROSITE" id="PS50089">
    <property type="entry name" value="ZF_RING_2"/>
    <property type="match status" value="1"/>
</dbReference>
<proteinExistence type="inferred from homology"/>
<feature type="repeat" description="CHCR" evidence="12">
    <location>
        <begin position="409"/>
        <end position="555"/>
    </location>
</feature>
<evidence type="ECO:0000256" key="4">
    <source>
        <dbReference type="ARBA" id="ARBA00022723"/>
    </source>
</evidence>
<evidence type="ECO:0000256" key="7">
    <source>
        <dbReference type="ARBA" id="ARBA00022927"/>
    </source>
</evidence>
<dbReference type="InterPro" id="IPR011990">
    <property type="entry name" value="TPR-like_helical_dom_sf"/>
</dbReference>
<dbReference type="PROSITE" id="PS50005">
    <property type="entry name" value="TPR"/>
    <property type="match status" value="1"/>
</dbReference>
<feature type="domain" description="RING-type" evidence="15">
    <location>
        <begin position="828"/>
        <end position="866"/>
    </location>
</feature>
<dbReference type="PANTHER" id="PTHR23323:SF24">
    <property type="entry name" value="VACUOLAR PROTEIN SORTING-ASSOCIATED PROTEIN 11 HOMOLOG"/>
    <property type="match status" value="1"/>
</dbReference>
<dbReference type="WBParaSite" id="EN70_11980">
    <property type="protein sequence ID" value="EN70_11980"/>
    <property type="gene ID" value="EN70_11980"/>
</dbReference>
<evidence type="ECO:0000256" key="10">
    <source>
        <dbReference type="PROSITE-ProRule" id="PRU00175"/>
    </source>
</evidence>
<dbReference type="eggNOG" id="KOG2114">
    <property type="taxonomic scope" value="Eukaryota"/>
</dbReference>
<dbReference type="AlphaFoldDB" id="A0A1I7VBI9"/>
<dbReference type="GO" id="GO:0007033">
    <property type="term" value="P:vacuole organization"/>
    <property type="evidence" value="ECO:0007669"/>
    <property type="project" value="TreeGrafter"/>
</dbReference>
<accession>A0A1I7VBI9</accession>
<feature type="coiled-coil region" evidence="13">
    <location>
        <begin position="785"/>
        <end position="819"/>
    </location>
</feature>
<dbReference type="InterPro" id="IPR016024">
    <property type="entry name" value="ARM-type_fold"/>
</dbReference>
<dbReference type="GO" id="GO:0006904">
    <property type="term" value="P:vesicle docking involved in exocytosis"/>
    <property type="evidence" value="ECO:0007669"/>
    <property type="project" value="TreeGrafter"/>
</dbReference>
<organism evidence="16 17">
    <name type="scientific">Loa loa</name>
    <name type="common">Eye worm</name>
    <name type="synonym">Filaria loa</name>
    <dbReference type="NCBI Taxonomy" id="7209"/>
    <lineage>
        <taxon>Eukaryota</taxon>
        <taxon>Metazoa</taxon>
        <taxon>Ecdysozoa</taxon>
        <taxon>Nematoda</taxon>
        <taxon>Chromadorea</taxon>
        <taxon>Rhabditida</taxon>
        <taxon>Spirurina</taxon>
        <taxon>Spiruromorpha</taxon>
        <taxon>Filarioidea</taxon>
        <taxon>Onchocercidae</taxon>
        <taxon>Loa</taxon>
    </lineage>
</organism>
<keyword evidence="4" id="KW-0479">Metal-binding</keyword>
<evidence type="ECO:0000259" key="15">
    <source>
        <dbReference type="PROSITE" id="PS50089"/>
    </source>
</evidence>
<comment type="subcellular location">
    <subcellularLocation>
        <location evidence="1">Late endosome membrane</location>
        <topology evidence="1">Peripheral membrane protein</topology>
        <orientation evidence="1">Cytoplasmic side</orientation>
    </subcellularLocation>
</comment>
<feature type="repeat" description="TPR" evidence="11">
    <location>
        <begin position="386"/>
        <end position="419"/>
    </location>
</feature>
<dbReference type="SUPFAM" id="SSF57850">
    <property type="entry name" value="RING/U-box"/>
    <property type="match status" value="1"/>
</dbReference>
<keyword evidence="6" id="KW-0862">Zinc</keyword>
<evidence type="ECO:0000256" key="12">
    <source>
        <dbReference type="PROSITE-ProRule" id="PRU01006"/>
    </source>
</evidence>
<dbReference type="PIRSF" id="PIRSF007860">
    <property type="entry name" value="VPS11"/>
    <property type="match status" value="1"/>
</dbReference>
<dbReference type="STRING" id="7209.A0A1I7VBI9"/>
<dbReference type="InterPro" id="IPR013083">
    <property type="entry name" value="Znf_RING/FYVE/PHD"/>
</dbReference>
<keyword evidence="13" id="KW-0175">Coiled coil</keyword>
<evidence type="ECO:0000256" key="3">
    <source>
        <dbReference type="ARBA" id="ARBA00022448"/>
    </source>
</evidence>
<keyword evidence="7" id="KW-0653">Protein transport</keyword>
<reference evidence="17" key="2">
    <citation type="submission" date="2016-11" db="UniProtKB">
        <authorList>
            <consortium name="WormBaseParasite"/>
        </authorList>
    </citation>
    <scope>IDENTIFICATION</scope>
</reference>
<dbReference type="GO" id="GO:0048284">
    <property type="term" value="P:organelle fusion"/>
    <property type="evidence" value="ECO:0007669"/>
    <property type="project" value="TreeGrafter"/>
</dbReference>
<dbReference type="SUPFAM" id="SSF48371">
    <property type="entry name" value="ARM repeat"/>
    <property type="match status" value="1"/>
</dbReference>
<dbReference type="InterPro" id="IPR057308">
    <property type="entry name" value="CHCR_PEP5_VPS11"/>
</dbReference>
<evidence type="ECO:0000256" key="9">
    <source>
        <dbReference type="PIRNR" id="PIRNR007860"/>
    </source>
</evidence>
<reference evidence="16" key="1">
    <citation type="submission" date="2012-04" db="EMBL/GenBank/DDBJ databases">
        <title>The Genome Sequence of Loa loa.</title>
        <authorList>
            <consortium name="The Broad Institute Genome Sequencing Platform"/>
            <consortium name="Broad Institute Genome Sequencing Center for Infectious Disease"/>
            <person name="Nutman T.B."/>
            <person name="Fink D.L."/>
            <person name="Russ C."/>
            <person name="Young S."/>
            <person name="Zeng Q."/>
            <person name="Gargeya S."/>
            <person name="Alvarado L."/>
            <person name="Berlin A."/>
            <person name="Chapman S.B."/>
            <person name="Chen Z."/>
            <person name="Freedman E."/>
            <person name="Gellesch M."/>
            <person name="Goldberg J."/>
            <person name="Griggs A."/>
            <person name="Gujja S."/>
            <person name="Heilman E.R."/>
            <person name="Heiman D."/>
            <person name="Howarth C."/>
            <person name="Mehta T."/>
            <person name="Neiman D."/>
            <person name="Pearson M."/>
            <person name="Roberts A."/>
            <person name="Saif S."/>
            <person name="Shea T."/>
            <person name="Shenoy N."/>
            <person name="Sisk P."/>
            <person name="Stolte C."/>
            <person name="Sykes S."/>
            <person name="White J."/>
            <person name="Yandava C."/>
            <person name="Haas B."/>
            <person name="Henn M.R."/>
            <person name="Nusbaum C."/>
            <person name="Birren B."/>
        </authorList>
    </citation>
    <scope>NUCLEOTIDE SEQUENCE [LARGE SCALE GENOMIC DNA]</scope>
</reference>
<evidence type="ECO:0000256" key="2">
    <source>
        <dbReference type="ARBA" id="ARBA00007070"/>
    </source>
</evidence>
<dbReference type="Pfam" id="PF23356">
    <property type="entry name" value="TPR_PEP5_VPS11"/>
    <property type="match status" value="2"/>
</dbReference>
<dbReference type="InterPro" id="IPR016528">
    <property type="entry name" value="VPS11"/>
</dbReference>
<keyword evidence="5 10" id="KW-0863">Zinc-finger</keyword>
<evidence type="ECO:0000313" key="16">
    <source>
        <dbReference type="Proteomes" id="UP000095285"/>
    </source>
</evidence>
<dbReference type="Pfam" id="PF23341">
    <property type="entry name" value="PEP5_VPS11_N"/>
    <property type="match status" value="1"/>
</dbReference>
<dbReference type="GO" id="GO:0008270">
    <property type="term" value="F:zinc ion binding"/>
    <property type="evidence" value="ECO:0007669"/>
    <property type="project" value="UniProtKB-KW"/>
</dbReference>
<dbReference type="InterPro" id="IPR057307">
    <property type="entry name" value="PEP5_VPS11_N"/>
</dbReference>
<evidence type="ECO:0000256" key="6">
    <source>
        <dbReference type="ARBA" id="ARBA00022833"/>
    </source>
</evidence>
<dbReference type="InterPro" id="IPR000547">
    <property type="entry name" value="Clathrin_H-chain/VPS_repeat"/>
</dbReference>
<evidence type="ECO:0000256" key="1">
    <source>
        <dbReference type="ARBA" id="ARBA00004492"/>
    </source>
</evidence>
<dbReference type="GO" id="GO:0030897">
    <property type="term" value="C:HOPS complex"/>
    <property type="evidence" value="ECO:0007669"/>
    <property type="project" value="TreeGrafter"/>
</dbReference>
<feature type="region of interest" description="Disordered" evidence="14">
    <location>
        <begin position="949"/>
        <end position="1001"/>
    </location>
</feature>
<evidence type="ECO:0000256" key="14">
    <source>
        <dbReference type="SAM" id="MobiDB-lite"/>
    </source>
</evidence>
<dbReference type="GO" id="GO:0007032">
    <property type="term" value="P:endosome organization"/>
    <property type="evidence" value="ECO:0007669"/>
    <property type="project" value="TreeGrafter"/>
</dbReference>
<protein>
    <recommendedName>
        <fullName evidence="9">Vacuolar protein sorting-associated protein 11 homolog</fullName>
    </recommendedName>
</protein>
<dbReference type="InterPro" id="IPR019734">
    <property type="entry name" value="TPR_rpt"/>
</dbReference>
<dbReference type="GO" id="GO:0031902">
    <property type="term" value="C:late endosome membrane"/>
    <property type="evidence" value="ECO:0007669"/>
    <property type="project" value="UniProtKB-SubCell"/>
</dbReference>
<evidence type="ECO:0000256" key="5">
    <source>
        <dbReference type="ARBA" id="ARBA00022771"/>
    </source>
</evidence>
<keyword evidence="3" id="KW-0813">Transport</keyword>
<keyword evidence="11" id="KW-0802">TPR repeat</keyword>
<dbReference type="InterPro" id="IPR001841">
    <property type="entry name" value="Znf_RING"/>
</dbReference>
<sequence length="1001" mass="113735">MSLVETGWRQFTFFEKHTVYDPNNPECKFNGLKNLKAFRSVSGIGFTIFGEACGAIFKLSSNLEEYCWIAHKRSLADIALAGLILATVGEDEEGINSLVKLWQLDRIEKDAPFCIRVIRVCPLLGVGRSTRACAIALHSSLQHIAVGFVDSSVIYSTSNIKEKSGKWLIVVNGSSSGPGDEITGVFLTWIATQDLCILYCLTSTSVLSFSITNKTVTNKVVHDAKGCLRDCWSFNEARNQLIVGSTEMVHFYEAERSLTADPDSGKGRCHALGRSNEKIQLIAFDHHVALLTRQPTAVPSSNEMWTYVVSVYDTEGQSVAFSCALPAVARMFLLDNVLMVLSQDGTLSALTEKSISSKLDILFKKNLYDLAVGVAKRSSVASEYLPEIYKKYGDYLYRSGDFENAVQQYTETVEYLEPSYVIKKFLDGSHIKELCMYLEVLHAKGKANSHHATILLNCYIRLAARDKIRDFIDRNFECNIETAVQILRAANFTTEACHLCAKHKQHDALLSILIEDRADYKSALKYIAKLEIRQVEACLEKFGKCLLINNPEETMKLLSDRACFSQINGLALMKVFIGLPSQCTRFIETALKMDKKNNEKLHNLLLELRLRQWALRNEFVDVLYKYFCYSTSLFSFTLFCSLHDRKILILVLHDTPNYDEDIVELIGDENLEESLKLCQLFNYVPGIIDIYKKMKRYDKLIEYYMRQNKLREIVEFCEQENSRNLWIDAVVFASRGKDIDPDAMKLLLERIEATNSIHPLVVLEILSKSDKICVGHVRDYIINWMERQNAQIEKDEEAIAENEAKMAEIEEQIDSVTYKVQIFQMNKCSACDTSLQLPAVHFLCKHSYHAHCLESYSEKADYCPACIRDSCNERIRDDKRRDFSTRSAYIKFQNEINESVDCMSLISSYIGNGLFDSWSKKRGSNNENEWASPQSDTSATNKLNLNEFEDRTSTETSSMSTAAPNPFLTPKTMNSRTAKSVESTNPFDVDENSKNPFEEDL</sequence>
<dbReference type="Gene3D" id="3.30.40.10">
    <property type="entry name" value="Zinc/RING finger domain, C3HC4 (zinc finger)"/>
    <property type="match status" value="1"/>
</dbReference>
<dbReference type="PROSITE" id="PS50236">
    <property type="entry name" value="CHCR"/>
    <property type="match status" value="1"/>
</dbReference>
<dbReference type="Proteomes" id="UP000095285">
    <property type="component" value="Unassembled WGS sequence"/>
</dbReference>
<comment type="similarity">
    <text evidence="2 9">Belongs to the VPS11 family.</text>
</comment>
<feature type="compositionally biased region" description="Polar residues" evidence="14">
    <location>
        <begin position="971"/>
        <end position="986"/>
    </location>
</feature>
<feature type="compositionally biased region" description="Basic and acidic residues" evidence="14">
    <location>
        <begin position="991"/>
        <end position="1001"/>
    </location>
</feature>
<evidence type="ECO:0000256" key="13">
    <source>
        <dbReference type="SAM" id="Coils"/>
    </source>
</evidence>
<dbReference type="GO" id="GO:0030674">
    <property type="term" value="F:protein-macromolecule adaptor activity"/>
    <property type="evidence" value="ECO:0007669"/>
    <property type="project" value="TreeGrafter"/>
</dbReference>
<evidence type="ECO:0000256" key="8">
    <source>
        <dbReference type="ARBA" id="ARBA00023136"/>
    </source>
</evidence>
<keyword evidence="16" id="KW-1185">Reference proteome</keyword>
<dbReference type="GO" id="GO:0006886">
    <property type="term" value="P:intracellular protein transport"/>
    <property type="evidence" value="ECO:0007669"/>
    <property type="project" value="UniProtKB-UniRule"/>
</dbReference>
<evidence type="ECO:0000313" key="17">
    <source>
        <dbReference type="WBParaSite" id="EN70_11980"/>
    </source>
</evidence>
<dbReference type="CDD" id="cd16688">
    <property type="entry name" value="RING-H2_Vps11"/>
    <property type="match status" value="1"/>
</dbReference>
<name>A0A1I7VBI9_LOALO</name>